<evidence type="ECO:0000259" key="2">
    <source>
        <dbReference type="Pfam" id="PF13786"/>
    </source>
</evidence>
<feature type="domain" description="DUF4179" evidence="2">
    <location>
        <begin position="47"/>
        <end position="137"/>
    </location>
</feature>
<dbReference type="Pfam" id="PF13786">
    <property type="entry name" value="DUF4179"/>
    <property type="match status" value="1"/>
</dbReference>
<dbReference type="STRING" id="1305675.BFG57_11370"/>
<dbReference type="InterPro" id="IPR040680">
    <property type="entry name" value="DUF5643"/>
</dbReference>
<keyword evidence="5" id="KW-1185">Reference proteome</keyword>
<keyword evidence="1" id="KW-0812">Transmembrane</keyword>
<sequence length="443" mass="50775">MKQNDFSNELEKGLKAYTKSSVPEQVDSHIQAGLERGKNQQRRFIIVKHSSLVVLAACIIFVLSVNYSDSFRSIVGGIPGLQKMIEQVEFDRGLQDAVENEYVQIIDKSVTQDGITFTVDHVIADARRLLLFYTIESEQPFGSLDFHSIKLSNLTNSQLDQASRSHGNYTSPEETSHSNLFDFSWKQDVSFDNQLTLSLSIEQTKENTEPKERNFIITFPIDSSRIYESIVHPIEQEYELSGQTIRFNKLTSYPTREILSVQFDEQNDMKFLELSDLHLENEKGEIVSTMSGGKLFSDNRWDIILTGNYFQDYEQLYIVMTKAMALDKDKTEVVVDLEQEKLLKAPDDQLTLLEIKDIGERNESQDLELIFGINDNAENDNGYFIFSGSYYDAAGNNYSSGRQFAYTGGSTIYIHDKDYQNPLTFEVSQYPNYIHGDIRIRIK</sequence>
<evidence type="ECO:0000313" key="5">
    <source>
        <dbReference type="Proteomes" id="UP000095209"/>
    </source>
</evidence>
<evidence type="ECO:0008006" key="6">
    <source>
        <dbReference type="Google" id="ProtNLM"/>
    </source>
</evidence>
<feature type="domain" description="DUF5643" evidence="3">
    <location>
        <begin position="230"/>
        <end position="337"/>
    </location>
</feature>
<dbReference type="OrthoDB" id="2725974at2"/>
<gene>
    <name evidence="4" type="ORF">BFG57_11370</name>
</gene>
<reference evidence="4 5" key="1">
    <citation type="submission" date="2016-08" db="EMBL/GenBank/DDBJ databases">
        <title>Genome of Bacillus solimangrovi GH2-4.</title>
        <authorList>
            <person name="Lim S."/>
            <person name="Kim B.-C."/>
        </authorList>
    </citation>
    <scope>NUCLEOTIDE SEQUENCE [LARGE SCALE GENOMIC DNA]</scope>
    <source>
        <strain evidence="4 5">GH2-4</strain>
    </source>
</reference>
<organism evidence="4 5">
    <name type="scientific">Bacillus solimangrovi</name>
    <dbReference type="NCBI Taxonomy" id="1305675"/>
    <lineage>
        <taxon>Bacteria</taxon>
        <taxon>Bacillati</taxon>
        <taxon>Bacillota</taxon>
        <taxon>Bacilli</taxon>
        <taxon>Bacillales</taxon>
        <taxon>Bacillaceae</taxon>
        <taxon>Bacillus</taxon>
    </lineage>
</organism>
<protein>
    <recommendedName>
        <fullName evidence="6">DUF4179 domain-containing protein</fullName>
    </recommendedName>
</protein>
<feature type="transmembrane region" description="Helical" evidence="1">
    <location>
        <begin position="45"/>
        <end position="65"/>
    </location>
</feature>
<keyword evidence="1" id="KW-1133">Transmembrane helix</keyword>
<dbReference type="InterPro" id="IPR025436">
    <property type="entry name" value="DUF4179"/>
</dbReference>
<dbReference type="Pfam" id="PF18705">
    <property type="entry name" value="DUF5643"/>
    <property type="match status" value="1"/>
</dbReference>
<name>A0A1E5LI82_9BACI</name>
<evidence type="ECO:0000313" key="4">
    <source>
        <dbReference type="EMBL" id="OEH93775.1"/>
    </source>
</evidence>
<keyword evidence="1" id="KW-0472">Membrane</keyword>
<dbReference type="Proteomes" id="UP000095209">
    <property type="component" value="Unassembled WGS sequence"/>
</dbReference>
<evidence type="ECO:0000259" key="3">
    <source>
        <dbReference type="Pfam" id="PF18705"/>
    </source>
</evidence>
<dbReference type="RefSeq" id="WP_069716204.1">
    <property type="nucleotide sequence ID" value="NZ_MJEH01000009.1"/>
</dbReference>
<dbReference type="EMBL" id="MJEH01000009">
    <property type="protein sequence ID" value="OEH93775.1"/>
    <property type="molecule type" value="Genomic_DNA"/>
</dbReference>
<evidence type="ECO:0000256" key="1">
    <source>
        <dbReference type="SAM" id="Phobius"/>
    </source>
</evidence>
<comment type="caution">
    <text evidence="4">The sequence shown here is derived from an EMBL/GenBank/DDBJ whole genome shotgun (WGS) entry which is preliminary data.</text>
</comment>
<accession>A0A1E5LI82</accession>
<proteinExistence type="predicted"/>
<dbReference type="Gene3D" id="2.60.40.1630">
    <property type="entry name" value="bacillus anthracis domain"/>
    <property type="match status" value="1"/>
</dbReference>
<dbReference type="AlphaFoldDB" id="A0A1E5LI82"/>